<reference evidence="2 3" key="1">
    <citation type="submission" date="2024-04" db="EMBL/GenBank/DDBJ databases">
        <title>Human intestinal bacterial collection.</title>
        <authorList>
            <person name="Pauvert C."/>
            <person name="Hitch T.C.A."/>
            <person name="Clavel T."/>
        </authorList>
    </citation>
    <scope>NUCLEOTIDE SEQUENCE [LARGE SCALE GENOMIC DNA]</scope>
    <source>
        <strain evidence="2 3">CLA-KB-H42</strain>
    </source>
</reference>
<evidence type="ECO:0000313" key="3">
    <source>
        <dbReference type="Proteomes" id="UP001487305"/>
    </source>
</evidence>
<name>A0ABV1JBW1_9ACTN</name>
<dbReference type="InterPro" id="IPR050289">
    <property type="entry name" value="TorD/DmsD_chaperones"/>
</dbReference>
<evidence type="ECO:0000313" key="2">
    <source>
        <dbReference type="EMBL" id="MEQ3362172.1"/>
    </source>
</evidence>
<dbReference type="Pfam" id="PF02613">
    <property type="entry name" value="Nitrate_red_del"/>
    <property type="match status" value="1"/>
</dbReference>
<dbReference type="Proteomes" id="UP001487305">
    <property type="component" value="Unassembled WGS sequence"/>
</dbReference>
<proteinExistence type="predicted"/>
<comment type="caution">
    <text evidence="2">The sequence shown here is derived from an EMBL/GenBank/DDBJ whole genome shotgun (WGS) entry which is preliminary data.</text>
</comment>
<dbReference type="EMBL" id="JBBNOP010000003">
    <property type="protein sequence ID" value="MEQ3362172.1"/>
    <property type="molecule type" value="Genomic_DNA"/>
</dbReference>
<keyword evidence="1" id="KW-0143">Chaperone</keyword>
<dbReference type="Gene3D" id="1.10.3480.10">
    <property type="entry name" value="TorD-like"/>
    <property type="match status" value="1"/>
</dbReference>
<accession>A0ABV1JBW1</accession>
<dbReference type="SUPFAM" id="SSF89155">
    <property type="entry name" value="TorD-like"/>
    <property type="match status" value="1"/>
</dbReference>
<dbReference type="PANTHER" id="PTHR34227:SF1">
    <property type="entry name" value="DIMETHYL SULFOXIDE REDUCTASE CHAPERONE-RELATED"/>
    <property type="match status" value="1"/>
</dbReference>
<gene>
    <name evidence="2" type="ORF">AAA083_04175</name>
</gene>
<evidence type="ECO:0000256" key="1">
    <source>
        <dbReference type="ARBA" id="ARBA00023186"/>
    </source>
</evidence>
<dbReference type="RefSeq" id="WP_102374689.1">
    <property type="nucleotide sequence ID" value="NZ_DBFADM010000053.1"/>
</dbReference>
<organism evidence="2 3">
    <name type="scientific">Raoultibacter massiliensis</name>
    <dbReference type="NCBI Taxonomy" id="1852371"/>
    <lineage>
        <taxon>Bacteria</taxon>
        <taxon>Bacillati</taxon>
        <taxon>Actinomycetota</taxon>
        <taxon>Coriobacteriia</taxon>
        <taxon>Eggerthellales</taxon>
        <taxon>Eggerthellaceae</taxon>
        <taxon>Raoultibacter</taxon>
    </lineage>
</organism>
<dbReference type="InterPro" id="IPR020945">
    <property type="entry name" value="DMSO/NO3_reduct_chaperone"/>
</dbReference>
<keyword evidence="3" id="KW-1185">Reference proteome</keyword>
<sequence length="238" mass="27028">MASERKQHTEEITTLNQSRAALYRLLSSLYWQELTSEQIERIRCSDVGSLDLGDRDMDDGWADIKSYLAKCNSGTRQELAVDYAHTFLAAGNNDDRMAIPFESVFMSETGLLMQGPRDEVCKVYYDEHVSPMDDLRTPEDHIAFELEFLAVMAERQNEAIEAGDCDEALRIADVQASFHEQHLLNWIDVFCDAIEENCRTPFYQGVAKFTRGWVKLDGSIMNDVGIELRGGCEQALSH</sequence>
<protein>
    <submittedName>
        <fullName evidence="2">Molecular chaperone TorD family protein</fullName>
    </submittedName>
</protein>
<dbReference type="PANTHER" id="PTHR34227">
    <property type="entry name" value="CHAPERONE PROTEIN YCDY"/>
    <property type="match status" value="1"/>
</dbReference>
<dbReference type="InterPro" id="IPR036411">
    <property type="entry name" value="TorD-like_sf"/>
</dbReference>